<dbReference type="EMBL" id="CH981531">
    <property type="protein sequence ID" value="EDK46889.1"/>
    <property type="molecule type" value="Genomic_DNA"/>
</dbReference>
<dbReference type="InParanoid" id="A5E631"/>
<dbReference type="PROSITE" id="PS51266">
    <property type="entry name" value="ZF_CHY"/>
    <property type="match status" value="1"/>
</dbReference>
<keyword evidence="1" id="KW-0479">Metal-binding</keyword>
<evidence type="ECO:0000256" key="2">
    <source>
        <dbReference type="ARBA" id="ARBA00022771"/>
    </source>
</evidence>
<dbReference type="STRING" id="379508.A5E631"/>
<dbReference type="PANTHER" id="PTHR28082">
    <property type="entry name" value="ZINC FINGER PROTEIN"/>
    <property type="match status" value="1"/>
</dbReference>
<feature type="domain" description="CHY-type" evidence="5">
    <location>
        <begin position="23"/>
        <end position="105"/>
    </location>
</feature>
<evidence type="ECO:0000313" key="7">
    <source>
        <dbReference type="Proteomes" id="UP000001996"/>
    </source>
</evidence>
<accession>A5E631</accession>
<dbReference type="InterPro" id="IPR016694">
    <property type="entry name" value="UCP017292"/>
</dbReference>
<dbReference type="PANTHER" id="PTHR28082:SF1">
    <property type="entry name" value="HELPER OF TIM PROTEIN 13"/>
    <property type="match status" value="1"/>
</dbReference>
<dbReference type="eggNOG" id="KOG1940">
    <property type="taxonomic scope" value="Eukaryota"/>
</dbReference>
<evidence type="ECO:0000256" key="4">
    <source>
        <dbReference type="PROSITE-ProRule" id="PRU00601"/>
    </source>
</evidence>
<dbReference type="PIRSF" id="PIRSF017292">
    <property type="entry name" value="UCP017292_Znf_CHY"/>
    <property type="match status" value="1"/>
</dbReference>
<protein>
    <recommendedName>
        <fullName evidence="5">CHY-type domain-containing protein</fullName>
    </recommendedName>
</protein>
<dbReference type="AlphaFoldDB" id="A5E631"/>
<evidence type="ECO:0000259" key="5">
    <source>
        <dbReference type="PROSITE" id="PS51266"/>
    </source>
</evidence>
<dbReference type="InterPro" id="IPR037274">
    <property type="entry name" value="Znf_CHY_sf"/>
</dbReference>
<keyword evidence="2 4" id="KW-0863">Zinc-finger</keyword>
<dbReference type="GO" id="GO:0005758">
    <property type="term" value="C:mitochondrial intermembrane space"/>
    <property type="evidence" value="ECO:0007669"/>
    <property type="project" value="EnsemblFungi"/>
</dbReference>
<organism evidence="6 7">
    <name type="scientific">Lodderomyces elongisporus (strain ATCC 11503 / CBS 2605 / JCM 1781 / NBRC 1676 / NRRL YB-4239)</name>
    <name type="common">Yeast</name>
    <name type="synonym">Saccharomyces elongisporus</name>
    <dbReference type="NCBI Taxonomy" id="379508"/>
    <lineage>
        <taxon>Eukaryota</taxon>
        <taxon>Fungi</taxon>
        <taxon>Dikarya</taxon>
        <taxon>Ascomycota</taxon>
        <taxon>Saccharomycotina</taxon>
        <taxon>Pichiomycetes</taxon>
        <taxon>Debaryomycetaceae</taxon>
        <taxon>Candida/Lodderomyces clade</taxon>
        <taxon>Lodderomyces</taxon>
    </lineage>
</organism>
<proteinExistence type="predicted"/>
<dbReference type="Pfam" id="PF05495">
    <property type="entry name" value="zf-CHY"/>
    <property type="match status" value="1"/>
</dbReference>
<gene>
    <name evidence="6" type="ORF">LELG_05070</name>
</gene>
<dbReference type="GO" id="GO:0045041">
    <property type="term" value="P:protein import into mitochondrial intermembrane space"/>
    <property type="evidence" value="ECO:0007669"/>
    <property type="project" value="EnsemblFungi"/>
</dbReference>
<name>A5E631_LODEL</name>
<dbReference type="GO" id="GO:0008270">
    <property type="term" value="F:zinc ion binding"/>
    <property type="evidence" value="ECO:0007669"/>
    <property type="project" value="UniProtKB-KW"/>
</dbReference>
<dbReference type="SUPFAM" id="SSF161219">
    <property type="entry name" value="CHY zinc finger-like"/>
    <property type="match status" value="1"/>
</dbReference>
<dbReference type="InterPro" id="IPR008913">
    <property type="entry name" value="Znf_CHY"/>
</dbReference>
<dbReference type="VEuPathDB" id="FungiDB:LELG_05070"/>
<dbReference type="FunCoup" id="A5E631">
    <property type="interactions" value="12"/>
</dbReference>
<evidence type="ECO:0000256" key="3">
    <source>
        <dbReference type="ARBA" id="ARBA00022833"/>
    </source>
</evidence>
<dbReference type="HOGENOM" id="CLU_143932_0_0_1"/>
<keyword evidence="3" id="KW-0862">Zinc</keyword>
<dbReference type="OrthoDB" id="411372at2759"/>
<sequence>MTNQIIAQEQRVGDNKLIIKGQLIDTHTRCSHYHTELDIIALKFKCCRDSIYYPCFQCHEELAGHKIEKLPVESEIKAIVCGKCWYEMTAKEYMESQLQCPSCHGHFNPKCSLHYNLYFEM</sequence>
<evidence type="ECO:0000256" key="1">
    <source>
        <dbReference type="ARBA" id="ARBA00022723"/>
    </source>
</evidence>
<dbReference type="Proteomes" id="UP000001996">
    <property type="component" value="Unassembled WGS sequence"/>
</dbReference>
<evidence type="ECO:0000313" key="6">
    <source>
        <dbReference type="EMBL" id="EDK46889.1"/>
    </source>
</evidence>
<dbReference type="OMA" id="ETRCAHY"/>
<dbReference type="InterPro" id="IPR052604">
    <property type="entry name" value="Mito_Tim_assembly_helper"/>
</dbReference>
<keyword evidence="7" id="KW-1185">Reference proteome</keyword>
<reference evidence="6 7" key="1">
    <citation type="journal article" date="2009" name="Nature">
        <title>Evolution of pathogenicity and sexual reproduction in eight Candida genomes.</title>
        <authorList>
            <person name="Butler G."/>
            <person name="Rasmussen M.D."/>
            <person name="Lin M.F."/>
            <person name="Santos M.A."/>
            <person name="Sakthikumar S."/>
            <person name="Munro C.A."/>
            <person name="Rheinbay E."/>
            <person name="Grabherr M."/>
            <person name="Forche A."/>
            <person name="Reedy J.L."/>
            <person name="Agrafioti I."/>
            <person name="Arnaud M.B."/>
            <person name="Bates S."/>
            <person name="Brown A.J."/>
            <person name="Brunke S."/>
            <person name="Costanzo M.C."/>
            <person name="Fitzpatrick D.A."/>
            <person name="de Groot P.W."/>
            <person name="Harris D."/>
            <person name="Hoyer L.L."/>
            <person name="Hube B."/>
            <person name="Klis F.M."/>
            <person name="Kodira C."/>
            <person name="Lennard N."/>
            <person name="Logue M.E."/>
            <person name="Martin R."/>
            <person name="Neiman A.M."/>
            <person name="Nikolaou E."/>
            <person name="Quail M.A."/>
            <person name="Quinn J."/>
            <person name="Santos M.C."/>
            <person name="Schmitzberger F.F."/>
            <person name="Sherlock G."/>
            <person name="Shah P."/>
            <person name="Silverstein K.A."/>
            <person name="Skrzypek M.S."/>
            <person name="Soll D."/>
            <person name="Staggs R."/>
            <person name="Stansfield I."/>
            <person name="Stumpf M.P."/>
            <person name="Sudbery P.E."/>
            <person name="Srikantha T."/>
            <person name="Zeng Q."/>
            <person name="Berman J."/>
            <person name="Berriman M."/>
            <person name="Heitman J."/>
            <person name="Gow N.A."/>
            <person name="Lorenz M.C."/>
            <person name="Birren B.W."/>
            <person name="Kellis M."/>
            <person name="Cuomo C.A."/>
        </authorList>
    </citation>
    <scope>NUCLEOTIDE SEQUENCE [LARGE SCALE GENOMIC DNA]</scope>
    <source>
        <strain evidence="7">ATCC 11503 / BCRC 21390 / CBS 2605 / JCM 1781 / NBRC 1676 / NRRL YB-4239</strain>
    </source>
</reference>